<dbReference type="Proteomes" id="UP000827872">
    <property type="component" value="Linkage Group LG11"/>
</dbReference>
<comment type="caution">
    <text evidence="1">The sequence shown here is derived from an EMBL/GenBank/DDBJ whole genome shotgun (WGS) entry which is preliminary data.</text>
</comment>
<accession>A0ACB8FWW0</accession>
<name>A0ACB8FWW0_9SAUR</name>
<protein>
    <submittedName>
        <fullName evidence="1">Uncharacterized protein</fullName>
    </submittedName>
</protein>
<reference evidence="1" key="1">
    <citation type="submission" date="2021-08" db="EMBL/GenBank/DDBJ databases">
        <title>The first chromosome-level gecko genome reveals the dynamic sex chromosomes of Neotropical dwarf geckos (Sphaerodactylidae: Sphaerodactylus).</title>
        <authorList>
            <person name="Pinto B.J."/>
            <person name="Keating S.E."/>
            <person name="Gamble T."/>
        </authorList>
    </citation>
    <scope>NUCLEOTIDE SEQUENCE</scope>
    <source>
        <strain evidence="1">TG3544</strain>
    </source>
</reference>
<evidence type="ECO:0000313" key="2">
    <source>
        <dbReference type="Proteomes" id="UP000827872"/>
    </source>
</evidence>
<gene>
    <name evidence="1" type="ORF">K3G42_022589</name>
</gene>
<evidence type="ECO:0000313" key="1">
    <source>
        <dbReference type="EMBL" id="KAH8011429.1"/>
    </source>
</evidence>
<keyword evidence="2" id="KW-1185">Reference proteome</keyword>
<dbReference type="EMBL" id="CM037624">
    <property type="protein sequence ID" value="KAH8011429.1"/>
    <property type="molecule type" value="Genomic_DNA"/>
</dbReference>
<organism evidence="1 2">
    <name type="scientific">Sphaerodactylus townsendi</name>
    <dbReference type="NCBI Taxonomy" id="933632"/>
    <lineage>
        <taxon>Eukaryota</taxon>
        <taxon>Metazoa</taxon>
        <taxon>Chordata</taxon>
        <taxon>Craniata</taxon>
        <taxon>Vertebrata</taxon>
        <taxon>Euteleostomi</taxon>
        <taxon>Lepidosauria</taxon>
        <taxon>Squamata</taxon>
        <taxon>Bifurcata</taxon>
        <taxon>Gekkota</taxon>
        <taxon>Sphaerodactylidae</taxon>
        <taxon>Sphaerodactylus</taxon>
    </lineage>
</organism>
<proteinExistence type="predicted"/>
<sequence>MRMRNRELRGQARLRESWEGAPCLRWNRSRRTCAVASPSGHRPWLSGLLPRRPRVSAQLAGISAAGEAWEWDVEPQHLASFQPPALFEQAAEREIYPTAEISLWTVVAAIQAVERKVDSYATRLLNLEGRTATAEKKIFECEKTELEFSNHVAALGTLIQEYGLLQRRLENMENLLKNRNFWILRLPLGPRGEIPKVPVTFEDNAASFSAQEWARLEEWQKELYRNITKGHYEPLVSLDSAICKVGSLPAAERVDVPHVTNQEFLVERPFPTELRTEAESLTSKEDLLSWIKQEEPPGKGKWDLERETPSVLSYDDSTMIKSEEQNLQTGPKVHLPSHGLLPGMPGEGVFQVPKPEVNGERQSAAPLAQRPEEPPQGDRRCRGAGVAPPEACLKAEPFHCLKCQEGFACEQQFSLHQRIHTGEEMYKEGVLPSLEPSAQQLPDPSYACGDYKGGFGEQPFSPAAGRPYVCSLCPKSFRLKTSLLIHQKTHTVGKSESAFVCPECGCGFSHQGQLTRHQAIHADRPHQCSECHKAFNRKSSLVVHLKTHRERPRPFQCPQCHKTFIRKQHLDDHTRTHTGEKPYQCPECEKRFAEKSKLTNHYRIHTGERPYRCGQCDKRFVRAHHLVKHQSSVHQAGAKLYSCQECGQSFSHAQAFVSHQASHSNGERRHRCSECLKTFARRKYLLEHQRMHTGENPYACPHCGKRFRYKQSLKQHLRVHGDQPPPGTEQGPPAQSSTAEKTPFPLGTPANGT</sequence>